<keyword evidence="3" id="KW-1185">Reference proteome</keyword>
<proteinExistence type="predicted"/>
<dbReference type="EMBL" id="JBBWWR010000008">
    <property type="protein sequence ID" value="KAK8962612.1"/>
    <property type="molecule type" value="Genomic_DNA"/>
</dbReference>
<sequence length="159" mass="18411">MTEGCHGNEIMKAFSFFCWVIDLIDVSLLLCIIKMVGDLFRWRLVKLISYCAVGTHHHFDNKRVWFEFSPNRSLFTSACKPQLFSAVSRKRRAPLLPDNLPDPDITPISRSLLLPISRSLLLPSPVRLFKNQHLFYQQLFISNFSSATFHQQQSNQTEP</sequence>
<reference evidence="2 3" key="1">
    <citation type="journal article" date="2022" name="Nat. Plants">
        <title>Genomes of leafy and leafless Platanthera orchids illuminate the evolution of mycoheterotrophy.</title>
        <authorList>
            <person name="Li M.H."/>
            <person name="Liu K.W."/>
            <person name="Li Z."/>
            <person name="Lu H.C."/>
            <person name="Ye Q.L."/>
            <person name="Zhang D."/>
            <person name="Wang J.Y."/>
            <person name="Li Y.F."/>
            <person name="Zhong Z.M."/>
            <person name="Liu X."/>
            <person name="Yu X."/>
            <person name="Liu D.K."/>
            <person name="Tu X.D."/>
            <person name="Liu B."/>
            <person name="Hao Y."/>
            <person name="Liao X.Y."/>
            <person name="Jiang Y.T."/>
            <person name="Sun W.H."/>
            <person name="Chen J."/>
            <person name="Chen Y.Q."/>
            <person name="Ai Y."/>
            <person name="Zhai J.W."/>
            <person name="Wu S.S."/>
            <person name="Zhou Z."/>
            <person name="Hsiao Y.Y."/>
            <person name="Wu W.L."/>
            <person name="Chen Y.Y."/>
            <person name="Lin Y.F."/>
            <person name="Hsu J.L."/>
            <person name="Li C.Y."/>
            <person name="Wang Z.W."/>
            <person name="Zhao X."/>
            <person name="Zhong W.Y."/>
            <person name="Ma X.K."/>
            <person name="Ma L."/>
            <person name="Huang J."/>
            <person name="Chen G.Z."/>
            <person name="Huang M.Z."/>
            <person name="Huang L."/>
            <person name="Peng D.H."/>
            <person name="Luo Y.B."/>
            <person name="Zou S.Q."/>
            <person name="Chen S.P."/>
            <person name="Lan S."/>
            <person name="Tsai W.C."/>
            <person name="Van de Peer Y."/>
            <person name="Liu Z.J."/>
        </authorList>
    </citation>
    <scope>NUCLEOTIDE SEQUENCE [LARGE SCALE GENOMIC DNA]</scope>
    <source>
        <strain evidence="2">Lor288</strain>
    </source>
</reference>
<protein>
    <submittedName>
        <fullName evidence="2">Uncharacterized protein</fullName>
    </submittedName>
</protein>
<comment type="caution">
    <text evidence="2">The sequence shown here is derived from an EMBL/GenBank/DDBJ whole genome shotgun (WGS) entry which is preliminary data.</text>
</comment>
<accession>A0ABR2MEL2</accession>
<keyword evidence="1" id="KW-0472">Membrane</keyword>
<dbReference type="Proteomes" id="UP001412067">
    <property type="component" value="Unassembled WGS sequence"/>
</dbReference>
<keyword evidence="1" id="KW-1133">Transmembrane helix</keyword>
<evidence type="ECO:0000256" key="1">
    <source>
        <dbReference type="SAM" id="Phobius"/>
    </source>
</evidence>
<evidence type="ECO:0000313" key="3">
    <source>
        <dbReference type="Proteomes" id="UP001412067"/>
    </source>
</evidence>
<keyword evidence="1" id="KW-0812">Transmembrane</keyword>
<name>A0ABR2MEL2_9ASPA</name>
<organism evidence="2 3">
    <name type="scientific">Platanthera guangdongensis</name>
    <dbReference type="NCBI Taxonomy" id="2320717"/>
    <lineage>
        <taxon>Eukaryota</taxon>
        <taxon>Viridiplantae</taxon>
        <taxon>Streptophyta</taxon>
        <taxon>Embryophyta</taxon>
        <taxon>Tracheophyta</taxon>
        <taxon>Spermatophyta</taxon>
        <taxon>Magnoliopsida</taxon>
        <taxon>Liliopsida</taxon>
        <taxon>Asparagales</taxon>
        <taxon>Orchidaceae</taxon>
        <taxon>Orchidoideae</taxon>
        <taxon>Orchideae</taxon>
        <taxon>Orchidinae</taxon>
        <taxon>Platanthera</taxon>
    </lineage>
</organism>
<evidence type="ECO:0000313" key="2">
    <source>
        <dbReference type="EMBL" id="KAK8962612.1"/>
    </source>
</evidence>
<gene>
    <name evidence="2" type="ORF">KSP40_PGU022675</name>
</gene>
<feature type="transmembrane region" description="Helical" evidence="1">
    <location>
        <begin position="13"/>
        <end position="33"/>
    </location>
</feature>